<comment type="caution">
    <text evidence="2">The sequence shown here is derived from an EMBL/GenBank/DDBJ whole genome shotgun (WGS) entry which is preliminary data.</text>
</comment>
<dbReference type="EMBL" id="JAASRO010000001">
    <property type="protein sequence ID" value="NIK61450.1"/>
    <property type="molecule type" value="Genomic_DNA"/>
</dbReference>
<name>A0A7X5VHS3_9ACTN</name>
<keyword evidence="3" id="KW-1185">Reference proteome</keyword>
<dbReference type="Pfam" id="PF13577">
    <property type="entry name" value="SnoaL_4"/>
    <property type="match status" value="1"/>
</dbReference>
<dbReference type="CDD" id="cd00531">
    <property type="entry name" value="NTF2_like"/>
    <property type="match status" value="1"/>
</dbReference>
<organism evidence="2 3">
    <name type="scientific">Kribbella shirazensis</name>
    <dbReference type="NCBI Taxonomy" id="1105143"/>
    <lineage>
        <taxon>Bacteria</taxon>
        <taxon>Bacillati</taxon>
        <taxon>Actinomycetota</taxon>
        <taxon>Actinomycetes</taxon>
        <taxon>Propionibacteriales</taxon>
        <taxon>Kribbellaceae</taxon>
        <taxon>Kribbella</taxon>
    </lineage>
</organism>
<dbReference type="SUPFAM" id="SSF54427">
    <property type="entry name" value="NTF2-like"/>
    <property type="match status" value="1"/>
</dbReference>
<dbReference type="InterPro" id="IPR032710">
    <property type="entry name" value="NTF2-like_dom_sf"/>
</dbReference>
<proteinExistence type="predicted"/>
<evidence type="ECO:0000313" key="2">
    <source>
        <dbReference type="EMBL" id="NIK61450.1"/>
    </source>
</evidence>
<sequence>MTVSVPTGFLPSAFSGPAWDQARQLVLCRPHEDERMQAISAELAVRNLLHRYVYALDCSDIEGVMASFTADCVMNSPTGTVSGTAAIRTHYEQVLADMPTRFHLLTNTAVRISADLRSAEVSSYFFAVRQKGGEPPHFLGGLFADQVVERDGEWKICTRSIAVDVGGGFAPAVGLL</sequence>
<dbReference type="Proteomes" id="UP000555407">
    <property type="component" value="Unassembled WGS sequence"/>
</dbReference>
<evidence type="ECO:0000259" key="1">
    <source>
        <dbReference type="Pfam" id="PF13577"/>
    </source>
</evidence>
<evidence type="ECO:0000313" key="3">
    <source>
        <dbReference type="Proteomes" id="UP000555407"/>
    </source>
</evidence>
<accession>A0A7X5VHS3</accession>
<dbReference type="Gene3D" id="3.10.450.50">
    <property type="match status" value="1"/>
</dbReference>
<reference evidence="2 3" key="1">
    <citation type="submission" date="2020-03" db="EMBL/GenBank/DDBJ databases">
        <title>Sequencing the genomes of 1000 actinobacteria strains.</title>
        <authorList>
            <person name="Klenk H.-P."/>
        </authorList>
    </citation>
    <scope>NUCLEOTIDE SEQUENCE [LARGE SCALE GENOMIC DNA]</scope>
    <source>
        <strain evidence="2 3">DSM 45490</strain>
    </source>
</reference>
<protein>
    <submittedName>
        <fullName evidence="2">Uncharacterized protein (TIGR02246 family)</fullName>
    </submittedName>
</protein>
<dbReference type="RefSeq" id="WP_167215956.1">
    <property type="nucleotide sequence ID" value="NZ_JAASRO010000001.1"/>
</dbReference>
<dbReference type="AlphaFoldDB" id="A0A7X5VHS3"/>
<gene>
    <name evidence="2" type="ORF">BJY22_007167</name>
</gene>
<dbReference type="InterPro" id="IPR037401">
    <property type="entry name" value="SnoaL-like"/>
</dbReference>
<feature type="domain" description="SnoaL-like" evidence="1">
    <location>
        <begin position="38"/>
        <end position="159"/>
    </location>
</feature>